<dbReference type="RefSeq" id="WP_288184580.1">
    <property type="nucleotide sequence ID" value="NZ_LT608335.1"/>
</dbReference>
<keyword evidence="1" id="KW-0732">Signal</keyword>
<proteinExistence type="predicted"/>
<dbReference type="EMBL" id="FMJE01000004">
    <property type="protein sequence ID" value="SCM81602.1"/>
    <property type="molecule type" value="Genomic_DNA"/>
</dbReference>
<feature type="chain" id="PRO_5013166021" evidence="1">
    <location>
        <begin position="22"/>
        <end position="472"/>
    </location>
</feature>
<dbReference type="AlphaFoldDB" id="A0A212LVQ0"/>
<evidence type="ECO:0000256" key="1">
    <source>
        <dbReference type="SAM" id="SignalP"/>
    </source>
</evidence>
<accession>A0A212LVQ0</accession>
<reference evidence="3" key="1">
    <citation type="submission" date="2016-08" db="EMBL/GenBank/DDBJ databases">
        <authorList>
            <person name="Seilhamer J.J."/>
        </authorList>
    </citation>
    <scope>NUCLEOTIDE SEQUENCE</scope>
    <source>
        <strain evidence="3">86</strain>
    </source>
</reference>
<dbReference type="InterPro" id="IPR002372">
    <property type="entry name" value="PQQ_rpt_dom"/>
</dbReference>
<protein>
    <submittedName>
        <fullName evidence="3">PQQ enzyme repeat protein</fullName>
    </submittedName>
</protein>
<evidence type="ECO:0000259" key="2">
    <source>
        <dbReference type="Pfam" id="PF13360"/>
    </source>
</evidence>
<feature type="domain" description="Pyrrolo-quinoline quinone repeat" evidence="2">
    <location>
        <begin position="87"/>
        <end position="323"/>
    </location>
</feature>
<gene>
    <name evidence="3" type="ORF">KL86SPO_40086</name>
</gene>
<dbReference type="Pfam" id="PF13360">
    <property type="entry name" value="PQQ_2"/>
    <property type="match status" value="1"/>
</dbReference>
<dbReference type="Gene3D" id="2.130.10.10">
    <property type="entry name" value="YVTN repeat-like/Quinoprotein amine dehydrogenase"/>
    <property type="match status" value="1"/>
</dbReference>
<evidence type="ECO:0000313" key="3">
    <source>
        <dbReference type="EMBL" id="SCM81602.1"/>
    </source>
</evidence>
<sequence length="472" mass="51708">MKKVITAGITLLFLGTLGALAAHIFDMSTHVSLTGKQNGTQTGAYGKVMEVVLGQTEVYNYQRMGFNRGFIRFSPDSSFLAVGSETGEVLLYNTKGSLIWRKNMGLGKLTALEFSPDGRSVLVGESSQQGWLVCLRVKDGSELWRQASVQELGVNIKEKTYPGIAAIRTDAAGMVYAVAQRYIKHADGRNQYAGRIYKFTPDGERIGMFPTDHNLDCWVSWISVDKAGEQAAFATANFDVATYRYDKNIYCLDGGLKTVLWSNYAELVPPYQNVTMRTSPELSPDGKYASAIASDGRCFLFDSREGQKLWQRSISYPQKIGGVTINATGSNSLIMGEYAVYTTGNTYNKANWQLPTPVEHPNSNSLFVFDMQGKLINSYKLDGTIEEMAAGSKLAVLAVGRNVRSKDPSMHGLYIVTIPETRLVDYAATSGGPCIAAAVSPDERYAAAIEAPIQLDDGRVIGEYKLTLLARQ</sequence>
<dbReference type="InterPro" id="IPR015943">
    <property type="entry name" value="WD40/YVTN_repeat-like_dom_sf"/>
</dbReference>
<dbReference type="SUPFAM" id="SSF50998">
    <property type="entry name" value="Quinoprotein alcohol dehydrogenase-like"/>
    <property type="match status" value="1"/>
</dbReference>
<organism evidence="3">
    <name type="scientific">uncultured Sporomusa sp</name>
    <dbReference type="NCBI Taxonomy" id="307249"/>
    <lineage>
        <taxon>Bacteria</taxon>
        <taxon>Bacillati</taxon>
        <taxon>Bacillota</taxon>
        <taxon>Negativicutes</taxon>
        <taxon>Selenomonadales</taxon>
        <taxon>Sporomusaceae</taxon>
        <taxon>Sporomusa</taxon>
        <taxon>environmental samples</taxon>
    </lineage>
</organism>
<feature type="signal peptide" evidence="1">
    <location>
        <begin position="1"/>
        <end position="21"/>
    </location>
</feature>
<name>A0A212LVQ0_9FIRM</name>
<dbReference type="InterPro" id="IPR011047">
    <property type="entry name" value="Quinoprotein_ADH-like_sf"/>
</dbReference>